<dbReference type="Proteomes" id="UP000001692">
    <property type="component" value="Chromosome 2"/>
</dbReference>
<reference evidence="2 3" key="1">
    <citation type="journal article" date="2008" name="Genome Res.">
        <title>Genome sequence of the beta-rhizobium Cupriavidus taiwanensis and comparative genomics of rhizobia.</title>
        <authorList>
            <person name="Amadou C."/>
            <person name="Pascal G."/>
            <person name="Mangenot S."/>
            <person name="Glew M."/>
            <person name="Bontemps C."/>
            <person name="Capela D."/>
            <person name="Carrere S."/>
            <person name="Cruveiller S."/>
            <person name="Dossat C."/>
            <person name="Lajus A."/>
            <person name="Marchetti M."/>
            <person name="Poinsot V."/>
            <person name="Rouy Z."/>
            <person name="Servin B."/>
            <person name="Saad M."/>
            <person name="Schenowitz C."/>
            <person name="Barbe V."/>
            <person name="Batut J."/>
            <person name="Medigue C."/>
            <person name="Masson-Boivin C."/>
        </authorList>
    </citation>
    <scope>NUCLEOTIDE SEQUENCE [LARGE SCALE GENOMIC DNA]</scope>
    <source>
        <strain evidence="3">DSM 17343 / BCRC 17206 / CCUG 44338 / CIP 107171 / LMG 19424 / R1</strain>
    </source>
</reference>
<dbReference type="eggNOG" id="ENOG5031DQY">
    <property type="taxonomic scope" value="Bacteria"/>
</dbReference>
<sequence>MDSSAYLKVAGYPVLRTPGFLSMWLFLDEDKDRSNEHLAGGGLFPRYRYRATVRAMKARLDALGYTVEDAEREFKFACDKLSDEAGQWHDWIENEDVELYDRMDLKEWLEAARFVISAPKKAHVGVINEVEGSAIHRLLLKIDDHLRRSTWLPLDLGIPARSINGAMRIALEAAPENASCELDATELVRGGYIADFFGKENAASAPRTTVFHDTFVRSTTEALQLFGTVPRGNDVLCKMVYSNLVTALEAYLSDTARRFILKDRNLLRRYVESGGLGQREKKVAIQDLFTTLDQIQSMVQESLERVSFHNIGDIKSIFNNVLLADIPEALLDDLAGVVSARHDLVHRNGNAVDGSPRKIELHHVNHLHHLLLKIVQHVDNFVISNLLPKLNDIR</sequence>
<dbReference type="RefSeq" id="WP_012355815.1">
    <property type="nucleotide sequence ID" value="NC_010530.1"/>
</dbReference>
<dbReference type="KEGG" id="cti:RALTA_B0984"/>
<evidence type="ECO:0000259" key="1">
    <source>
        <dbReference type="Pfam" id="PF18871"/>
    </source>
</evidence>
<organism evidence="2 3">
    <name type="scientific">Cupriavidus taiwanensis (strain DSM 17343 / BCRC 17206 / CCUG 44338 / CIP 107171 / LMG 19424 / R1)</name>
    <name type="common">Ralstonia taiwanensis (strain LMG 19424)</name>
    <dbReference type="NCBI Taxonomy" id="977880"/>
    <lineage>
        <taxon>Bacteria</taxon>
        <taxon>Pseudomonadati</taxon>
        <taxon>Pseudomonadota</taxon>
        <taxon>Betaproteobacteria</taxon>
        <taxon>Burkholderiales</taxon>
        <taxon>Burkholderiaceae</taxon>
        <taxon>Cupriavidus</taxon>
    </lineage>
</organism>
<dbReference type="AlphaFoldDB" id="B3R9M0"/>
<protein>
    <recommendedName>
        <fullName evidence="1">HEPN/Toprim N-terminal domain-containing protein</fullName>
    </recommendedName>
</protein>
<evidence type="ECO:0000313" key="2">
    <source>
        <dbReference type="EMBL" id="CAQ71595.1"/>
    </source>
</evidence>
<feature type="domain" description="HEPN/Toprim N-terminal" evidence="1">
    <location>
        <begin position="1"/>
        <end position="196"/>
    </location>
</feature>
<proteinExistence type="predicted"/>
<dbReference type="EMBL" id="CU633750">
    <property type="protein sequence ID" value="CAQ71595.1"/>
    <property type="molecule type" value="Genomic_DNA"/>
</dbReference>
<keyword evidence="3" id="KW-1185">Reference proteome</keyword>
<evidence type="ECO:0000313" key="3">
    <source>
        <dbReference type="Proteomes" id="UP000001692"/>
    </source>
</evidence>
<gene>
    <name evidence="2" type="ordered locus">RALTA_B0984</name>
</gene>
<dbReference type="HOGENOM" id="CLU_056532_0_0_4"/>
<name>B3R9M0_CUPTR</name>
<dbReference type="GeneID" id="29764203"/>
<dbReference type="InterPro" id="IPR041487">
    <property type="entry name" value="HEPN/Toprim-NTD1"/>
</dbReference>
<accession>B3R9M0</accession>
<dbReference type="Pfam" id="PF18871">
    <property type="entry name" value="HEPN_Toprim_N"/>
    <property type="match status" value="1"/>
</dbReference>